<dbReference type="GO" id="GO:0009103">
    <property type="term" value="P:lipopolysaccharide biosynthetic process"/>
    <property type="evidence" value="ECO:0007669"/>
    <property type="project" value="UniProtKB-ARBA"/>
</dbReference>
<keyword evidence="7 8" id="KW-0472">Membrane</keyword>
<evidence type="ECO:0000256" key="8">
    <source>
        <dbReference type="SAM" id="Phobius"/>
    </source>
</evidence>
<sequence length="535" mass="57600">MTAASEPSSRPSRLRRFAGGLDALLDRLAEPRGFAAAAVGYYAVAFLIRTLLLTGTSGDEAQLMLYGQGFAWIYDFGNPPMAGWLAAIVETVIGPSIAVALLIRYGLMAVFLVLMHAAAREVFEDRRTALAVALSAFGFWFYGWEALRNYMDSLVLIAALAACVWLMLRLARAPSLGGYAGLAVAVAVGSLGKFSFPPVLLALVAAAGVSPLLRETLWSRRGLLAIGAGFGLASPPYVYALLHLDRWLAVADDRLVISALAEGPVGGTLDRALLVPDSALNFVLPVLPLFVVLFLVDLVQLRRPAPSGARRRVRRWLGLWLAALWVLFTLTVVAAGMVKLREHYMFVAMPLPLLLFALLPEQPLAHAIGARWRSVAYCGVLAALAAVALVALAGQAVVEAIDCSKCRMTMPWRLYAERLREAGFERGTIVSYDSPYTDAGANLRRFLPDSRVVSDKRPYFVPPPLVLPGSCLVIWNDSRYPQIADQIRSSAVPQIGGPVPDGAVFGRLEGPLVRSGNPAPTLGYAFIEAGAGDCR</sequence>
<evidence type="ECO:0000256" key="5">
    <source>
        <dbReference type="ARBA" id="ARBA00022692"/>
    </source>
</evidence>
<feature type="transmembrane region" description="Helical" evidence="8">
    <location>
        <begin position="150"/>
        <end position="168"/>
    </location>
</feature>
<evidence type="ECO:0000313" key="11">
    <source>
        <dbReference type="Proteomes" id="UP000630353"/>
    </source>
</evidence>
<dbReference type="InterPro" id="IPR050297">
    <property type="entry name" value="LipidA_mod_glycosyltrf_83"/>
</dbReference>
<dbReference type="GO" id="GO:0016763">
    <property type="term" value="F:pentosyltransferase activity"/>
    <property type="evidence" value="ECO:0007669"/>
    <property type="project" value="TreeGrafter"/>
</dbReference>
<comment type="caution">
    <text evidence="10">The sequence shown here is derived from an EMBL/GenBank/DDBJ whole genome shotgun (WGS) entry which is preliminary data.</text>
</comment>
<evidence type="ECO:0000259" key="9">
    <source>
        <dbReference type="Pfam" id="PF13231"/>
    </source>
</evidence>
<organism evidence="10 11">
    <name type="scientific">Thalassobaculum fulvum</name>
    <dbReference type="NCBI Taxonomy" id="1633335"/>
    <lineage>
        <taxon>Bacteria</taxon>
        <taxon>Pseudomonadati</taxon>
        <taxon>Pseudomonadota</taxon>
        <taxon>Alphaproteobacteria</taxon>
        <taxon>Rhodospirillales</taxon>
        <taxon>Thalassobaculaceae</taxon>
        <taxon>Thalassobaculum</taxon>
    </lineage>
</organism>
<reference evidence="10" key="2">
    <citation type="submission" date="2020-09" db="EMBL/GenBank/DDBJ databases">
        <authorList>
            <person name="Sun Q."/>
            <person name="Kim S."/>
        </authorList>
    </citation>
    <scope>NUCLEOTIDE SEQUENCE</scope>
    <source>
        <strain evidence="10">KCTC 42651</strain>
    </source>
</reference>
<gene>
    <name evidence="10" type="ORF">GCM10017083_51460</name>
</gene>
<evidence type="ECO:0000256" key="6">
    <source>
        <dbReference type="ARBA" id="ARBA00022989"/>
    </source>
</evidence>
<feature type="transmembrane region" description="Helical" evidence="8">
    <location>
        <begin position="344"/>
        <end position="362"/>
    </location>
</feature>
<dbReference type="EMBL" id="BMZS01000015">
    <property type="protein sequence ID" value="GHD62582.1"/>
    <property type="molecule type" value="Genomic_DNA"/>
</dbReference>
<keyword evidence="11" id="KW-1185">Reference proteome</keyword>
<evidence type="ECO:0000256" key="2">
    <source>
        <dbReference type="ARBA" id="ARBA00022475"/>
    </source>
</evidence>
<protein>
    <recommendedName>
        <fullName evidence="9">Glycosyltransferase RgtA/B/C/D-like domain-containing protein</fullName>
    </recommendedName>
</protein>
<evidence type="ECO:0000256" key="1">
    <source>
        <dbReference type="ARBA" id="ARBA00004651"/>
    </source>
</evidence>
<feature type="transmembrane region" description="Helical" evidence="8">
    <location>
        <begin position="374"/>
        <end position="398"/>
    </location>
</feature>
<accession>A0A919CS46</accession>
<comment type="subcellular location">
    <subcellularLocation>
        <location evidence="1">Cell membrane</location>
        <topology evidence="1">Multi-pass membrane protein</topology>
    </subcellularLocation>
</comment>
<feature type="transmembrane region" description="Helical" evidence="8">
    <location>
        <begin position="279"/>
        <end position="296"/>
    </location>
</feature>
<evidence type="ECO:0000313" key="10">
    <source>
        <dbReference type="EMBL" id="GHD62582.1"/>
    </source>
</evidence>
<dbReference type="InterPro" id="IPR038731">
    <property type="entry name" value="RgtA/B/C-like"/>
</dbReference>
<name>A0A919CS46_9PROT</name>
<dbReference type="PANTHER" id="PTHR33908">
    <property type="entry name" value="MANNOSYLTRANSFERASE YKCB-RELATED"/>
    <property type="match status" value="1"/>
</dbReference>
<evidence type="ECO:0000256" key="7">
    <source>
        <dbReference type="ARBA" id="ARBA00023136"/>
    </source>
</evidence>
<feature type="transmembrane region" description="Helical" evidence="8">
    <location>
        <begin position="198"/>
        <end position="215"/>
    </location>
</feature>
<feature type="transmembrane region" description="Helical" evidence="8">
    <location>
        <begin position="127"/>
        <end position="144"/>
    </location>
</feature>
<dbReference type="AlphaFoldDB" id="A0A919CS46"/>
<feature type="transmembrane region" description="Helical" evidence="8">
    <location>
        <begin position="222"/>
        <end position="242"/>
    </location>
</feature>
<proteinExistence type="predicted"/>
<keyword evidence="4" id="KW-0808">Transferase</keyword>
<evidence type="ECO:0000256" key="3">
    <source>
        <dbReference type="ARBA" id="ARBA00022676"/>
    </source>
</evidence>
<feature type="transmembrane region" description="Helical" evidence="8">
    <location>
        <begin position="317"/>
        <end position="338"/>
    </location>
</feature>
<evidence type="ECO:0000256" key="4">
    <source>
        <dbReference type="ARBA" id="ARBA00022679"/>
    </source>
</evidence>
<dbReference type="GO" id="GO:0005886">
    <property type="term" value="C:plasma membrane"/>
    <property type="evidence" value="ECO:0007669"/>
    <property type="project" value="UniProtKB-SubCell"/>
</dbReference>
<feature type="domain" description="Glycosyltransferase RgtA/B/C/D-like" evidence="9">
    <location>
        <begin position="78"/>
        <end position="237"/>
    </location>
</feature>
<dbReference type="PANTHER" id="PTHR33908:SF11">
    <property type="entry name" value="MEMBRANE PROTEIN"/>
    <property type="match status" value="1"/>
</dbReference>
<reference evidence="10" key="1">
    <citation type="journal article" date="2014" name="Int. J. Syst. Evol. Microbiol.">
        <title>Complete genome sequence of Corynebacterium casei LMG S-19264T (=DSM 44701T), isolated from a smear-ripened cheese.</title>
        <authorList>
            <consortium name="US DOE Joint Genome Institute (JGI-PGF)"/>
            <person name="Walter F."/>
            <person name="Albersmeier A."/>
            <person name="Kalinowski J."/>
            <person name="Ruckert C."/>
        </authorList>
    </citation>
    <scope>NUCLEOTIDE SEQUENCE</scope>
    <source>
        <strain evidence="10">KCTC 42651</strain>
    </source>
</reference>
<dbReference type="Pfam" id="PF13231">
    <property type="entry name" value="PMT_2"/>
    <property type="match status" value="1"/>
</dbReference>
<feature type="transmembrane region" description="Helical" evidence="8">
    <location>
        <begin position="82"/>
        <end position="115"/>
    </location>
</feature>
<keyword evidence="3" id="KW-0328">Glycosyltransferase</keyword>
<keyword evidence="2" id="KW-1003">Cell membrane</keyword>
<feature type="transmembrane region" description="Helical" evidence="8">
    <location>
        <begin position="34"/>
        <end position="55"/>
    </location>
</feature>
<dbReference type="Proteomes" id="UP000630353">
    <property type="component" value="Unassembled WGS sequence"/>
</dbReference>
<dbReference type="RefSeq" id="WP_189995163.1">
    <property type="nucleotide sequence ID" value="NZ_BMZS01000015.1"/>
</dbReference>
<keyword evidence="5 8" id="KW-0812">Transmembrane</keyword>
<keyword evidence="6 8" id="KW-1133">Transmembrane helix</keyword>